<sequence>MEFKKLAIDKKDLSIKSKWMEKVSSCIKVKFKITCSTPQTNFKIIFLLYDITSLLSFHQASQILQLLRKGKFWPEIVLLGNKTDCEGSREVAFERGMKLAVKYGAYFTEISVKKVLNLKEIFGMVAHSAVMANLEDIGPEYAMMLNLEKESF</sequence>
<comment type="similarity">
    <text evidence="1">Belongs to the small GTPase superfamily. Ras family.</text>
</comment>
<evidence type="ECO:0000256" key="2">
    <source>
        <dbReference type="ARBA" id="ARBA00011984"/>
    </source>
</evidence>
<dbReference type="EMBL" id="CAMPGE010007072">
    <property type="protein sequence ID" value="CAI2365999.1"/>
    <property type="molecule type" value="Genomic_DNA"/>
</dbReference>
<evidence type="ECO:0000313" key="6">
    <source>
        <dbReference type="Proteomes" id="UP001295684"/>
    </source>
</evidence>
<name>A0AAD1UBY3_EUPCR</name>
<protein>
    <recommendedName>
        <fullName evidence="2">small monomeric GTPase</fullName>
        <ecNumber evidence="2">3.6.5.2</ecNumber>
    </recommendedName>
</protein>
<dbReference type="PROSITE" id="PS51419">
    <property type="entry name" value="RAB"/>
    <property type="match status" value="1"/>
</dbReference>
<organism evidence="5 6">
    <name type="scientific">Euplotes crassus</name>
    <dbReference type="NCBI Taxonomy" id="5936"/>
    <lineage>
        <taxon>Eukaryota</taxon>
        <taxon>Sar</taxon>
        <taxon>Alveolata</taxon>
        <taxon>Ciliophora</taxon>
        <taxon>Intramacronucleata</taxon>
        <taxon>Spirotrichea</taxon>
        <taxon>Hypotrichia</taxon>
        <taxon>Euplotida</taxon>
        <taxon>Euplotidae</taxon>
        <taxon>Moneuplotes</taxon>
    </lineage>
</organism>
<dbReference type="Pfam" id="PF00071">
    <property type="entry name" value="Ras"/>
    <property type="match status" value="1"/>
</dbReference>
<reference evidence="5" key="1">
    <citation type="submission" date="2023-07" db="EMBL/GenBank/DDBJ databases">
        <authorList>
            <consortium name="AG Swart"/>
            <person name="Singh M."/>
            <person name="Singh A."/>
            <person name="Seah K."/>
            <person name="Emmerich C."/>
        </authorList>
    </citation>
    <scope>NUCLEOTIDE SEQUENCE</scope>
    <source>
        <strain evidence="5">DP1</strain>
    </source>
</reference>
<dbReference type="AlphaFoldDB" id="A0AAD1UBY3"/>
<dbReference type="Gene3D" id="3.40.50.300">
    <property type="entry name" value="P-loop containing nucleotide triphosphate hydrolases"/>
    <property type="match status" value="1"/>
</dbReference>
<comment type="caution">
    <text evidence="5">The sequence shown here is derived from an EMBL/GenBank/DDBJ whole genome shotgun (WGS) entry which is preliminary data.</text>
</comment>
<evidence type="ECO:0000313" key="5">
    <source>
        <dbReference type="EMBL" id="CAI2365999.1"/>
    </source>
</evidence>
<keyword evidence="6" id="KW-1185">Reference proteome</keyword>
<keyword evidence="3" id="KW-0378">Hydrolase</keyword>
<dbReference type="InterPro" id="IPR001806">
    <property type="entry name" value="Small_GTPase"/>
</dbReference>
<dbReference type="EC" id="3.6.5.2" evidence="2"/>
<evidence type="ECO:0000256" key="4">
    <source>
        <dbReference type="ARBA" id="ARBA00048098"/>
    </source>
</evidence>
<dbReference type="SUPFAM" id="SSF52540">
    <property type="entry name" value="P-loop containing nucleoside triphosphate hydrolases"/>
    <property type="match status" value="1"/>
</dbReference>
<accession>A0AAD1UBY3</accession>
<dbReference type="GO" id="GO:0005525">
    <property type="term" value="F:GTP binding"/>
    <property type="evidence" value="ECO:0007669"/>
    <property type="project" value="InterPro"/>
</dbReference>
<dbReference type="PANTHER" id="PTHR45704">
    <property type="entry name" value="RAS-LIKE FAMILY MEMBER 11"/>
    <property type="match status" value="1"/>
</dbReference>
<comment type="catalytic activity">
    <reaction evidence="4">
        <text>GTP + H2O = GDP + phosphate + H(+)</text>
        <dbReference type="Rhea" id="RHEA:19669"/>
        <dbReference type="ChEBI" id="CHEBI:15377"/>
        <dbReference type="ChEBI" id="CHEBI:15378"/>
        <dbReference type="ChEBI" id="CHEBI:37565"/>
        <dbReference type="ChEBI" id="CHEBI:43474"/>
        <dbReference type="ChEBI" id="CHEBI:58189"/>
        <dbReference type="EC" id="3.6.5.2"/>
    </reaction>
</comment>
<dbReference type="GO" id="GO:0003925">
    <property type="term" value="F:G protein activity"/>
    <property type="evidence" value="ECO:0007669"/>
    <property type="project" value="UniProtKB-EC"/>
</dbReference>
<dbReference type="SMART" id="SM00175">
    <property type="entry name" value="RAB"/>
    <property type="match status" value="1"/>
</dbReference>
<evidence type="ECO:0000256" key="3">
    <source>
        <dbReference type="ARBA" id="ARBA00022801"/>
    </source>
</evidence>
<evidence type="ECO:0000256" key="1">
    <source>
        <dbReference type="ARBA" id="ARBA00008344"/>
    </source>
</evidence>
<gene>
    <name evidence="5" type="ORF">ECRASSUSDP1_LOCUS7268</name>
</gene>
<dbReference type="Proteomes" id="UP001295684">
    <property type="component" value="Unassembled WGS sequence"/>
</dbReference>
<proteinExistence type="inferred from homology"/>
<dbReference type="InterPro" id="IPR027417">
    <property type="entry name" value="P-loop_NTPase"/>
</dbReference>
<dbReference type="InterPro" id="IPR051065">
    <property type="entry name" value="Ras-related_GTPase"/>
</dbReference>
<dbReference type="SMART" id="SM00173">
    <property type="entry name" value="RAS"/>
    <property type="match status" value="1"/>
</dbReference>